<evidence type="ECO:0000256" key="2">
    <source>
        <dbReference type="ARBA" id="ARBA00022692"/>
    </source>
</evidence>
<feature type="transmembrane region" description="Helical" evidence="5">
    <location>
        <begin position="87"/>
        <end position="105"/>
    </location>
</feature>
<organism evidence="6 7">
    <name type="scientific">Colletotrichum spaethianum</name>
    <dbReference type="NCBI Taxonomy" id="700344"/>
    <lineage>
        <taxon>Eukaryota</taxon>
        <taxon>Fungi</taxon>
        <taxon>Dikarya</taxon>
        <taxon>Ascomycota</taxon>
        <taxon>Pezizomycotina</taxon>
        <taxon>Sordariomycetes</taxon>
        <taxon>Hypocreomycetidae</taxon>
        <taxon>Glomerellales</taxon>
        <taxon>Glomerellaceae</taxon>
        <taxon>Colletotrichum</taxon>
        <taxon>Colletotrichum spaethianum species complex</taxon>
    </lineage>
</organism>
<keyword evidence="7" id="KW-1185">Reference proteome</keyword>
<protein>
    <submittedName>
        <fullName evidence="6">Protein RTM1</fullName>
    </submittedName>
</protein>
<proteinExistence type="predicted"/>
<evidence type="ECO:0000256" key="1">
    <source>
        <dbReference type="ARBA" id="ARBA00004141"/>
    </source>
</evidence>
<dbReference type="AlphaFoldDB" id="A0AA37NSX8"/>
<dbReference type="RefSeq" id="XP_049122572.1">
    <property type="nucleotide sequence ID" value="XM_049266615.1"/>
</dbReference>
<dbReference type="GO" id="GO:0016020">
    <property type="term" value="C:membrane"/>
    <property type="evidence" value="ECO:0007669"/>
    <property type="project" value="UniProtKB-SubCell"/>
</dbReference>
<reference evidence="6 7" key="1">
    <citation type="submission" date="2022-03" db="EMBL/GenBank/DDBJ databases">
        <title>Genome data of Colletotrichum spp.</title>
        <authorList>
            <person name="Utami Y.D."/>
            <person name="Hiruma K."/>
        </authorList>
    </citation>
    <scope>NUCLEOTIDE SEQUENCE [LARGE SCALE GENOMIC DNA]</scope>
    <source>
        <strain evidence="6 7">MAFF 239500</strain>
    </source>
</reference>
<dbReference type="GeneID" id="73321205"/>
<sequence length="133" mass="15286">MAKNLIMAGLVAQLAVITLFIVSCWHSHRCAQHEMAELNATHAGIEWKKYYLMAYGVASLMFIRSLVRGIEYLQGEGGFIMTHEVFLYLFDGTPMVSIMALYLWIHPGKLVRDISRIKSYEWPDESNIMLESR</sequence>
<dbReference type="PANTHER" id="PTHR31465:SF17">
    <property type="entry name" value="DOMAIN PROTEIN, PUTATIVE (AFU_ORTHOLOGUE AFUA_5G09900)-RELATED"/>
    <property type="match status" value="1"/>
</dbReference>
<gene>
    <name evidence="6" type="ORF">ColSpa_00403</name>
</gene>
<dbReference type="Pfam" id="PF04479">
    <property type="entry name" value="RTA1"/>
    <property type="match status" value="1"/>
</dbReference>
<dbReference type="Proteomes" id="UP001055115">
    <property type="component" value="Unassembled WGS sequence"/>
</dbReference>
<dbReference type="EMBL" id="BQXU01000001">
    <property type="protein sequence ID" value="GKT40222.1"/>
    <property type="molecule type" value="Genomic_DNA"/>
</dbReference>
<feature type="transmembrane region" description="Helical" evidence="5">
    <location>
        <begin position="6"/>
        <end position="25"/>
    </location>
</feature>
<evidence type="ECO:0000256" key="4">
    <source>
        <dbReference type="ARBA" id="ARBA00023136"/>
    </source>
</evidence>
<evidence type="ECO:0000313" key="6">
    <source>
        <dbReference type="EMBL" id="GKT40222.1"/>
    </source>
</evidence>
<keyword evidence="4 5" id="KW-0472">Membrane</keyword>
<dbReference type="InterPro" id="IPR007568">
    <property type="entry name" value="RTA1"/>
</dbReference>
<dbReference type="PROSITE" id="PS51257">
    <property type="entry name" value="PROKAR_LIPOPROTEIN"/>
    <property type="match status" value="1"/>
</dbReference>
<name>A0AA37NSX8_9PEZI</name>
<evidence type="ECO:0000313" key="7">
    <source>
        <dbReference type="Proteomes" id="UP001055115"/>
    </source>
</evidence>
<accession>A0AA37NSX8</accession>
<evidence type="ECO:0000256" key="5">
    <source>
        <dbReference type="SAM" id="Phobius"/>
    </source>
</evidence>
<comment type="subcellular location">
    <subcellularLocation>
        <location evidence="1">Membrane</location>
        <topology evidence="1">Multi-pass membrane protein</topology>
    </subcellularLocation>
</comment>
<evidence type="ECO:0000256" key="3">
    <source>
        <dbReference type="ARBA" id="ARBA00022989"/>
    </source>
</evidence>
<dbReference type="PANTHER" id="PTHR31465">
    <property type="entry name" value="PROTEIN RTA1-RELATED"/>
    <property type="match status" value="1"/>
</dbReference>
<keyword evidence="2 5" id="KW-0812">Transmembrane</keyword>
<comment type="caution">
    <text evidence="6">The sequence shown here is derived from an EMBL/GenBank/DDBJ whole genome shotgun (WGS) entry which is preliminary data.</text>
</comment>
<keyword evidence="3 5" id="KW-1133">Transmembrane helix</keyword>
<feature type="transmembrane region" description="Helical" evidence="5">
    <location>
        <begin position="50"/>
        <end position="67"/>
    </location>
</feature>